<dbReference type="Pfam" id="PF21788">
    <property type="entry name" value="TNP-like_GBD"/>
    <property type="match status" value="1"/>
</dbReference>
<proteinExistence type="predicted"/>
<evidence type="ECO:0000313" key="4">
    <source>
        <dbReference type="Proteomes" id="UP000230750"/>
    </source>
</evidence>
<organism evidence="3 4">
    <name type="scientific">Stichopus japonicus</name>
    <name type="common">Sea cucumber</name>
    <dbReference type="NCBI Taxonomy" id="307972"/>
    <lineage>
        <taxon>Eukaryota</taxon>
        <taxon>Metazoa</taxon>
        <taxon>Echinodermata</taxon>
        <taxon>Eleutherozoa</taxon>
        <taxon>Echinozoa</taxon>
        <taxon>Holothuroidea</taxon>
        <taxon>Aspidochirotacea</taxon>
        <taxon>Aspidochirotida</taxon>
        <taxon>Stichopodidae</taxon>
        <taxon>Apostichopus</taxon>
    </lineage>
</organism>
<dbReference type="PANTHER" id="PTHR47577">
    <property type="entry name" value="THAP DOMAIN-CONTAINING PROTEIN 6"/>
    <property type="match status" value="1"/>
</dbReference>
<dbReference type="Proteomes" id="UP000230750">
    <property type="component" value="Unassembled WGS sequence"/>
</dbReference>
<dbReference type="InterPro" id="IPR048366">
    <property type="entry name" value="TNP-like_GBD"/>
</dbReference>
<feature type="domain" description="Transposable element P transposase-like GTP-binding insertion" evidence="1">
    <location>
        <begin position="1"/>
        <end position="50"/>
    </location>
</feature>
<sequence>MRVYLAAQVLSKTVANALESMGKPELSSTILFIRTINDWFDCLNVANTKQHFQGRNANLAPYKWSMMRVLENDFLGFLDEWYAESQSAEDVPKKDRYKLFISRETYSGMHITVKSFVSLAKELLQNPSVEYVLSEKFSQDPLEEYFSKQRGCGGRNDNPSVQQVGHNMLSLMVAGSRAVSSLRSNCRKRPREDEDI</sequence>
<reference evidence="3 4" key="1">
    <citation type="journal article" date="2017" name="PLoS Biol.">
        <title>The sea cucumber genome provides insights into morphological evolution and visceral regeneration.</title>
        <authorList>
            <person name="Zhang X."/>
            <person name="Sun L."/>
            <person name="Yuan J."/>
            <person name="Sun Y."/>
            <person name="Gao Y."/>
            <person name="Zhang L."/>
            <person name="Li S."/>
            <person name="Dai H."/>
            <person name="Hamel J.F."/>
            <person name="Liu C."/>
            <person name="Yu Y."/>
            <person name="Liu S."/>
            <person name="Lin W."/>
            <person name="Guo K."/>
            <person name="Jin S."/>
            <person name="Xu P."/>
            <person name="Storey K.B."/>
            <person name="Huan P."/>
            <person name="Zhang T."/>
            <person name="Zhou Y."/>
            <person name="Zhang J."/>
            <person name="Lin C."/>
            <person name="Li X."/>
            <person name="Xing L."/>
            <person name="Huo D."/>
            <person name="Sun M."/>
            <person name="Wang L."/>
            <person name="Mercier A."/>
            <person name="Li F."/>
            <person name="Yang H."/>
            <person name="Xiang J."/>
        </authorList>
    </citation>
    <scope>NUCLEOTIDE SEQUENCE [LARGE SCALE GENOMIC DNA]</scope>
    <source>
        <strain evidence="3">Shaxun</strain>
        <tissue evidence="3">Muscle</tissue>
    </source>
</reference>
<dbReference type="AlphaFoldDB" id="A0A2G8JGT3"/>
<gene>
    <name evidence="3" type="ORF">BSL78_28221</name>
</gene>
<name>A0A2G8JGT3_STIJA</name>
<dbReference type="OrthoDB" id="10063305at2759"/>
<dbReference type="EMBL" id="MRZV01002028">
    <property type="protein sequence ID" value="PIK34953.1"/>
    <property type="molecule type" value="Genomic_DNA"/>
</dbReference>
<accession>A0A2G8JGT3</accession>
<protein>
    <recommendedName>
        <fullName evidence="5">Transposable element P transposase</fullName>
    </recommendedName>
</protein>
<dbReference type="PANTHER" id="PTHR47577:SF2">
    <property type="entry name" value="THAP DOMAIN CONTAINING 9"/>
    <property type="match status" value="1"/>
</dbReference>
<dbReference type="InterPro" id="IPR048367">
    <property type="entry name" value="TNP-like_RNaseH_C"/>
</dbReference>
<evidence type="ECO:0008006" key="5">
    <source>
        <dbReference type="Google" id="ProtNLM"/>
    </source>
</evidence>
<evidence type="ECO:0000259" key="1">
    <source>
        <dbReference type="Pfam" id="PF21788"/>
    </source>
</evidence>
<evidence type="ECO:0000259" key="2">
    <source>
        <dbReference type="Pfam" id="PF21789"/>
    </source>
</evidence>
<evidence type="ECO:0000313" key="3">
    <source>
        <dbReference type="EMBL" id="PIK34953.1"/>
    </source>
</evidence>
<dbReference type="Pfam" id="PF21789">
    <property type="entry name" value="TNP-like_RNaseH_C"/>
    <property type="match status" value="1"/>
</dbReference>
<comment type="caution">
    <text evidence="3">The sequence shown here is derived from an EMBL/GenBank/DDBJ whole genome shotgun (WGS) entry which is preliminary data.</text>
</comment>
<keyword evidence="4" id="KW-1185">Reference proteome</keyword>
<feature type="domain" description="Transposable element P transposase-like RNase H C-terminal" evidence="2">
    <location>
        <begin position="136"/>
        <end position="163"/>
    </location>
</feature>